<evidence type="ECO:0000313" key="8">
    <source>
        <dbReference type="RefSeq" id="XP_020091907.1"/>
    </source>
</evidence>
<evidence type="ECO:0000259" key="6">
    <source>
        <dbReference type="Pfam" id="PF01902"/>
    </source>
</evidence>
<proteinExistence type="predicted"/>
<dbReference type="AlphaFoldDB" id="A0A6P5F8H7"/>
<reference evidence="8" key="2">
    <citation type="submission" date="2025-08" db="UniProtKB">
        <authorList>
            <consortium name="RefSeq"/>
        </authorList>
    </citation>
    <scope>IDENTIFICATION</scope>
    <source>
        <tissue evidence="8">Leaf</tissue>
    </source>
</reference>
<feature type="domain" description="Diphthamide synthase" evidence="6">
    <location>
        <begin position="1"/>
        <end position="152"/>
    </location>
</feature>
<dbReference type="CDD" id="cd06156">
    <property type="entry name" value="eu_AANH_C_2"/>
    <property type="match status" value="1"/>
</dbReference>
<organism evidence="7 8">
    <name type="scientific">Ananas comosus</name>
    <name type="common">Pineapple</name>
    <name type="synonym">Ananas ananas</name>
    <dbReference type="NCBI Taxonomy" id="4615"/>
    <lineage>
        <taxon>Eukaryota</taxon>
        <taxon>Viridiplantae</taxon>
        <taxon>Streptophyta</taxon>
        <taxon>Embryophyta</taxon>
        <taxon>Tracheophyta</taxon>
        <taxon>Spermatophyta</taxon>
        <taxon>Magnoliopsida</taxon>
        <taxon>Liliopsida</taxon>
        <taxon>Poales</taxon>
        <taxon>Bromeliaceae</taxon>
        <taxon>Bromelioideae</taxon>
        <taxon>Ananas</taxon>
    </lineage>
</organism>
<dbReference type="CDD" id="cd01994">
    <property type="entry name" value="AANH_PF0828-like"/>
    <property type="match status" value="1"/>
</dbReference>
<protein>
    <recommendedName>
        <fullName evidence="2">Diphthine--ammonia ligase</fullName>
        <ecNumber evidence="1">6.3.1.14</ecNumber>
    </recommendedName>
    <alternativeName>
        <fullName evidence="3">Diphthamide synthase</fullName>
    </alternativeName>
    <alternativeName>
        <fullName evidence="4">Diphthamide synthetase</fullName>
    </alternativeName>
</protein>
<comment type="catalytic activity">
    <reaction evidence="5">
        <text>diphthine-[translation elongation factor 2] + NH4(+) + ATP = diphthamide-[translation elongation factor 2] + AMP + diphosphate + H(+)</text>
        <dbReference type="Rhea" id="RHEA:19753"/>
        <dbReference type="Rhea" id="RHEA-COMP:10172"/>
        <dbReference type="Rhea" id="RHEA-COMP:10174"/>
        <dbReference type="ChEBI" id="CHEBI:15378"/>
        <dbReference type="ChEBI" id="CHEBI:16692"/>
        <dbReference type="ChEBI" id="CHEBI:28938"/>
        <dbReference type="ChEBI" id="CHEBI:30616"/>
        <dbReference type="ChEBI" id="CHEBI:33019"/>
        <dbReference type="ChEBI" id="CHEBI:82696"/>
        <dbReference type="ChEBI" id="CHEBI:456215"/>
        <dbReference type="EC" id="6.3.1.14"/>
    </reaction>
</comment>
<dbReference type="Pfam" id="PF01902">
    <property type="entry name" value="Diphthami_syn_2"/>
    <property type="match status" value="1"/>
</dbReference>
<name>A0A6P5F8H7_ANACO</name>
<evidence type="ECO:0000256" key="3">
    <source>
        <dbReference type="ARBA" id="ARBA00029814"/>
    </source>
</evidence>
<dbReference type="InterPro" id="IPR030662">
    <property type="entry name" value="DPH6/MJ0570"/>
</dbReference>
<dbReference type="InterPro" id="IPR002761">
    <property type="entry name" value="Diphthami_syn_dom"/>
</dbReference>
<dbReference type="Gene3D" id="3.40.50.620">
    <property type="entry name" value="HUPs"/>
    <property type="match status" value="1"/>
</dbReference>
<sequence>MKVVALVSGGKDSCFAMMRCIDYGHEIVALANLMPMDDSVDELDSYMYQTVGHQIIVSYAECMGLPLFRRRIRGTSRDQRLNYAITPGDEVEDLFILLNEVKQQIPSITAVSSGAIASDYQRLRVESVCSRLGLVSLAYLWKQDQTFLLTEMNARIVLDKYDVVLHSADSIAPVGIIHPLAFHPEYKNENSSRSSSNDNVVSNGLHKVHEVEGDFVLPDIVKCQSSDLPSDAEKKLELCISNMGGELFSLGCWIQNPSRTSKGLQDDLASVLRRIELQLSENGFDWSNVLYVHLYISNMEGFALANEVYVKFITEKKCHLGVPSRSTIELPLLEVGLGSGYVEVLVAKEQSKRVLHVQSISSWAPSCIGPYSQATLFKEVLYMAGQLGLDPPTMMLSPGGATAELEQALINCEAVANCFNSFISSSTILFVIYCSSCLTSTERVEIQHKMAHYIQQEASNVHQTRRMPNPIFLYILAPDLPKGASVEIKPVLYVPENAEDEVQIRESRPASKISKQLNDSALQVYAISGKICTVLVSVTNDFVKKSCSETDVKSGNWHRSERNLQTMATFCVVFLNKILSENDFSWGDLINLRFYYTTNLFGSADTLDKIFTEAFAELSLVNNCIKIGETPRYNLVPVLGSGRSASMDDIITCELFASKL</sequence>
<keyword evidence="8" id="KW-0436">Ligase</keyword>
<dbReference type="Gene3D" id="3.30.1330.40">
    <property type="entry name" value="RutC-like"/>
    <property type="match status" value="2"/>
</dbReference>
<dbReference type="PANTHER" id="PTHR12196">
    <property type="entry name" value="DOMAIN OF UNKNOWN FUNCTION 71 DUF71 -CONTAINING PROTEIN"/>
    <property type="match status" value="1"/>
</dbReference>
<dbReference type="InterPro" id="IPR035959">
    <property type="entry name" value="RutC-like_sf"/>
</dbReference>
<dbReference type="SUPFAM" id="SSF55298">
    <property type="entry name" value="YjgF-like"/>
    <property type="match status" value="2"/>
</dbReference>
<dbReference type="Pfam" id="PF01042">
    <property type="entry name" value="Ribonuc_L-PSP"/>
    <property type="match status" value="2"/>
</dbReference>
<dbReference type="PANTHER" id="PTHR12196:SF2">
    <property type="entry name" value="DIPHTHINE--AMMONIA LIGASE"/>
    <property type="match status" value="1"/>
</dbReference>
<dbReference type="InterPro" id="IPR014729">
    <property type="entry name" value="Rossmann-like_a/b/a_fold"/>
</dbReference>
<evidence type="ECO:0000313" key="7">
    <source>
        <dbReference type="Proteomes" id="UP000515123"/>
    </source>
</evidence>
<evidence type="ECO:0000256" key="2">
    <source>
        <dbReference type="ARBA" id="ARBA00018426"/>
    </source>
</evidence>
<accession>A0A6P5F8H7</accession>
<dbReference type="FunFam" id="3.30.1330.40:FF:000016">
    <property type="entry name" value="Endoribonuclease"/>
    <property type="match status" value="1"/>
</dbReference>
<dbReference type="RefSeq" id="XP_020091907.1">
    <property type="nucleotide sequence ID" value="XM_020236318.1"/>
</dbReference>
<dbReference type="GO" id="GO:0017183">
    <property type="term" value="P:protein histidyl modification to diphthamide"/>
    <property type="evidence" value="ECO:0007669"/>
    <property type="project" value="TreeGrafter"/>
</dbReference>
<gene>
    <name evidence="8" type="primary">LOC109712633</name>
</gene>
<evidence type="ECO:0000256" key="4">
    <source>
        <dbReference type="ARBA" id="ARBA00031552"/>
    </source>
</evidence>
<evidence type="ECO:0000256" key="1">
    <source>
        <dbReference type="ARBA" id="ARBA00012089"/>
    </source>
</evidence>
<dbReference type="FunFam" id="3.40.50.620:FF:000069">
    <property type="entry name" value="diphthine--ammonia ligase"/>
    <property type="match status" value="1"/>
</dbReference>
<evidence type="ECO:0000256" key="5">
    <source>
        <dbReference type="ARBA" id="ARBA00048108"/>
    </source>
</evidence>
<dbReference type="OrthoDB" id="686384at2759"/>
<dbReference type="InterPro" id="IPR006175">
    <property type="entry name" value="YjgF/YER057c/UK114"/>
</dbReference>
<dbReference type="NCBIfam" id="TIGR00290">
    <property type="entry name" value="MJ0570_dom"/>
    <property type="match status" value="1"/>
</dbReference>
<dbReference type="GeneID" id="109712633"/>
<dbReference type="GO" id="GO:0017178">
    <property type="term" value="F:diphthine-ammonia ligase activity"/>
    <property type="evidence" value="ECO:0007669"/>
    <property type="project" value="UniProtKB-EC"/>
</dbReference>
<keyword evidence="7" id="KW-1185">Reference proteome</keyword>
<dbReference type="Proteomes" id="UP000515123">
    <property type="component" value="Linkage group 7"/>
</dbReference>
<dbReference type="SUPFAM" id="SSF52402">
    <property type="entry name" value="Adenine nucleotide alpha hydrolases-like"/>
    <property type="match status" value="1"/>
</dbReference>
<dbReference type="EC" id="6.3.1.14" evidence="1"/>
<reference evidence="7" key="1">
    <citation type="journal article" date="2015" name="Nat. Genet.">
        <title>The pineapple genome and the evolution of CAM photosynthesis.</title>
        <authorList>
            <person name="Ming R."/>
            <person name="VanBuren R."/>
            <person name="Wai C.M."/>
            <person name="Tang H."/>
            <person name="Schatz M.C."/>
            <person name="Bowers J.E."/>
            <person name="Lyons E."/>
            <person name="Wang M.L."/>
            <person name="Chen J."/>
            <person name="Biggers E."/>
            <person name="Zhang J."/>
            <person name="Huang L."/>
            <person name="Zhang L."/>
            <person name="Miao W."/>
            <person name="Zhang J."/>
            <person name="Ye Z."/>
            <person name="Miao C."/>
            <person name="Lin Z."/>
            <person name="Wang H."/>
            <person name="Zhou H."/>
            <person name="Yim W.C."/>
            <person name="Priest H.D."/>
            <person name="Zheng C."/>
            <person name="Woodhouse M."/>
            <person name="Edger P.P."/>
            <person name="Guyot R."/>
            <person name="Guo H.B."/>
            <person name="Guo H."/>
            <person name="Zheng G."/>
            <person name="Singh R."/>
            <person name="Sharma A."/>
            <person name="Min X."/>
            <person name="Zheng Y."/>
            <person name="Lee H."/>
            <person name="Gurtowski J."/>
            <person name="Sedlazeck F.J."/>
            <person name="Harkess A."/>
            <person name="McKain M.R."/>
            <person name="Liao Z."/>
            <person name="Fang J."/>
            <person name="Liu J."/>
            <person name="Zhang X."/>
            <person name="Zhang Q."/>
            <person name="Hu W."/>
            <person name="Qin Y."/>
            <person name="Wang K."/>
            <person name="Chen L.Y."/>
            <person name="Shirley N."/>
            <person name="Lin Y.R."/>
            <person name="Liu L.Y."/>
            <person name="Hernandez A.G."/>
            <person name="Wright C.L."/>
            <person name="Bulone V."/>
            <person name="Tuskan G.A."/>
            <person name="Heath K."/>
            <person name="Zee F."/>
            <person name="Moore P.H."/>
            <person name="Sunkar R."/>
            <person name="Leebens-Mack J.H."/>
            <person name="Mockler T."/>
            <person name="Bennetzen J.L."/>
            <person name="Freeling M."/>
            <person name="Sankoff D."/>
            <person name="Paterson A.H."/>
            <person name="Zhu X."/>
            <person name="Yang X."/>
            <person name="Smith J.A."/>
            <person name="Cushman J.C."/>
            <person name="Paull R.E."/>
            <person name="Yu Q."/>
        </authorList>
    </citation>
    <scope>NUCLEOTIDE SEQUENCE [LARGE SCALE GENOMIC DNA]</scope>
    <source>
        <strain evidence="7">cv. F153</strain>
    </source>
</reference>